<keyword evidence="3" id="KW-1185">Reference proteome</keyword>
<comment type="caution">
    <text evidence="2">The sequence shown here is derived from an EMBL/GenBank/DDBJ whole genome shotgun (WGS) entry which is preliminary data.</text>
</comment>
<evidence type="ECO:0000256" key="1">
    <source>
        <dbReference type="SAM" id="Phobius"/>
    </source>
</evidence>
<dbReference type="RefSeq" id="WP_317935407.1">
    <property type="nucleotide sequence ID" value="NZ_JAUBDH010000004.1"/>
</dbReference>
<accession>A0ABU4FYR1</accession>
<evidence type="ECO:0000313" key="2">
    <source>
        <dbReference type="EMBL" id="MDW0109846.1"/>
    </source>
</evidence>
<protein>
    <submittedName>
        <fullName evidence="2">Uncharacterized protein</fullName>
    </submittedName>
</protein>
<name>A0ABU4FYR1_9BACL</name>
<organism evidence="2 3">
    <name type="scientific">Sporosarcina aquimarina</name>
    <dbReference type="NCBI Taxonomy" id="114975"/>
    <lineage>
        <taxon>Bacteria</taxon>
        <taxon>Bacillati</taxon>
        <taxon>Bacillota</taxon>
        <taxon>Bacilli</taxon>
        <taxon>Bacillales</taxon>
        <taxon>Caryophanaceae</taxon>
        <taxon>Sporosarcina</taxon>
    </lineage>
</organism>
<keyword evidence="1" id="KW-0472">Membrane</keyword>
<keyword evidence="1" id="KW-0812">Transmembrane</keyword>
<sequence length="52" mass="6178">MKRFINKFRYMTCSIETDVEKEMTQKIFPKFCIGHAALFATGVFLVIIEWMN</sequence>
<reference evidence="2 3" key="1">
    <citation type="submission" date="2023-06" db="EMBL/GenBank/DDBJ databases">
        <title>Sporosarcina sp. nov., isolated from Korean traditional fermented seafood 'Jeotgal'.</title>
        <authorList>
            <person name="Yang A.-I."/>
            <person name="Shin N.-R."/>
        </authorList>
    </citation>
    <scope>NUCLEOTIDE SEQUENCE [LARGE SCALE GENOMIC DNA]</scope>
    <source>
        <strain evidence="2 3">KCTC3840</strain>
    </source>
</reference>
<keyword evidence="1" id="KW-1133">Transmembrane helix</keyword>
<evidence type="ECO:0000313" key="3">
    <source>
        <dbReference type="Proteomes" id="UP001280629"/>
    </source>
</evidence>
<proteinExistence type="predicted"/>
<dbReference type="Proteomes" id="UP001280629">
    <property type="component" value="Unassembled WGS sequence"/>
</dbReference>
<gene>
    <name evidence="2" type="ORF">QT716_07215</name>
</gene>
<dbReference type="EMBL" id="JAUBDH010000004">
    <property type="protein sequence ID" value="MDW0109846.1"/>
    <property type="molecule type" value="Genomic_DNA"/>
</dbReference>
<feature type="transmembrane region" description="Helical" evidence="1">
    <location>
        <begin position="31"/>
        <end position="51"/>
    </location>
</feature>